<sequence length="1233" mass="135683">MATKRWLGYSDETIRGLCKKYLASGFTAFKIKVGQDLESDRKRCQLVREEIGWNNLLMVDANQTWSVPEAIDWMKSLKEFKPLWIEEPTSPDDVLGHAKIAEALREHGIGVATGEMCCNRVMFKQFMQANALEYCQIDSARIGGVNEILSVYLMAKKLNVKVCPHAGGVGLCEMVQHLQMWDFCSVSCTMEGRMIEFVDQQHDQFTYPATINEKACYIAPTAPGYSTELKESAIEQFDYPNGTKWQRICIISVGHDGDFRIWHGIGDDDPPTSCVGEHVWSALQYGDRVLIATDLNTVQAYKYPSLDKDGIEFRFTAYATSIVKNKRFIAAGSEDATIKVHSIADGEQFELENLGGPVLSMDVSKQDLLAASIGNGKLCVWDMKTKELKKTFEGLAKVKSFEAVLNFASPSFEPKTGAMLAYPNGKDVIIVSTSSWEIVKKLVNPSLTSELTVCNYSPMGDYIAAGSETGELVIWDCDTRKPIDGASSFDANPVTKIAWNPKNNGELAISDGNGQVGTVTDIFIDGSEDDELNAGDIVEMTEKEEDNANDDPLDDLYGVAVGKGKGKKGDESEPASEDDDEDNENCIELEKLKSQIMGGTQASRDTHSEMDDEDDADRATVRSERVVVPKSYPQQQPFQPGASPHVNEHCYLVYNHVGIVRRHATDKENSIEVEFHDSQQHHGIHLNNYLNHTMAGLSETVLAMASPAEDGNASKVVCINQAAFGKREWSYTMPGFEEIVAVTASDKIVVVATDSRLLRVFTARGTQREVVSVPGPIVALAAYGDHFLVAYHSAPASEDQHISLMIVTCVNFKLRCREVRVPLTARAELRWLGYSDRGSPIVYDSLGMMNLYHASSNLWLPIYHADNLPSKGASDTLHIIKVSESTQDVQLVLCRGARYPLTNPKPIPMEVKFTLPICDPDSEKDCLEDELVRSLYLKVNDADKVLKETAVKLFALACKHESEQRAKELVETIASSQLIPLVIKYASKIRRYHLADSLAPLLPTFQEQENQEEKLEQESVRENVAIVSELQHINLEAVTKKDTTPKIKPLPVGTKRASNPFRKSALAANGSDPSSSPASSSLSSKNGSSSSNPLEHLTGKAIGFGSSSTAATRKTAAGEDDSQDENRAQNGVSNGAAGGTQGGLKFMPWFEQNRTELQGRHPELGESELIKIGMREFRTQQQQKQPATAEPSSSIADGGSTPKLSAEKRKLDETDRPESGVSKLAKFGFVKQG</sequence>
<evidence type="ECO:0000256" key="3">
    <source>
        <dbReference type="ARBA" id="ARBA00022737"/>
    </source>
</evidence>
<dbReference type="PROSITE" id="PS00909">
    <property type="entry name" value="MR_MLE_2"/>
    <property type="match status" value="1"/>
</dbReference>
<dbReference type="SFLD" id="SFLDS00001">
    <property type="entry name" value="Enolase"/>
    <property type="match status" value="1"/>
</dbReference>
<dbReference type="VEuPathDB" id="VectorBase:AALB20_032877"/>
<dbReference type="VEuPathDB" id="VectorBase:AALB20_029739"/>
<evidence type="ECO:0000313" key="8">
    <source>
        <dbReference type="Proteomes" id="UP000069272"/>
    </source>
</evidence>
<dbReference type="AlphaFoldDB" id="A0A182FF18"/>
<dbReference type="Gene3D" id="3.20.20.120">
    <property type="entry name" value="Enolase-like C-terminal domain"/>
    <property type="match status" value="1"/>
</dbReference>
<accession>A0A182FF18</accession>
<feature type="region of interest" description="Disordered" evidence="5">
    <location>
        <begin position="1044"/>
        <end position="1145"/>
    </location>
</feature>
<dbReference type="VEuPathDB" id="VectorBase:AALB005109"/>
<dbReference type="InterPro" id="IPR057646">
    <property type="entry name" value="WD40_WDHD1_1st"/>
</dbReference>
<dbReference type="Pfam" id="PF13378">
    <property type="entry name" value="MR_MLE_C"/>
    <property type="match status" value="1"/>
</dbReference>
<evidence type="ECO:0000256" key="4">
    <source>
        <dbReference type="ARBA" id="ARBA00023242"/>
    </source>
</evidence>
<dbReference type="SMART" id="SM00320">
    <property type="entry name" value="WD40"/>
    <property type="match status" value="4"/>
</dbReference>
<dbReference type="STRING" id="7167.A0A182FF18"/>
<dbReference type="Pfam" id="PF12341">
    <property type="entry name" value="Mcl1_mid"/>
    <property type="match status" value="1"/>
</dbReference>
<dbReference type="InterPro" id="IPR029065">
    <property type="entry name" value="Enolase_C-like"/>
</dbReference>
<name>A0A182FF18_ANOAL</name>
<dbReference type="GO" id="GO:0006281">
    <property type="term" value="P:DNA repair"/>
    <property type="evidence" value="ECO:0007669"/>
    <property type="project" value="TreeGrafter"/>
</dbReference>
<dbReference type="Pfam" id="PF20946">
    <property type="entry name" value="Ctf4_C"/>
    <property type="match status" value="1"/>
</dbReference>
<dbReference type="SUPFAM" id="SSF51604">
    <property type="entry name" value="Enolase C-terminal domain-like"/>
    <property type="match status" value="1"/>
</dbReference>
<protein>
    <recommendedName>
        <fullName evidence="6">Mandelate racemase/muconate lactonizing enzyme C-terminal domain-containing protein</fullName>
    </recommendedName>
</protein>
<feature type="compositionally biased region" description="Acidic residues" evidence="5">
    <location>
        <begin position="572"/>
        <end position="587"/>
    </location>
</feature>
<dbReference type="GO" id="GO:0009063">
    <property type="term" value="P:amino acid catabolic process"/>
    <property type="evidence" value="ECO:0007669"/>
    <property type="project" value="InterPro"/>
</dbReference>
<feature type="compositionally biased region" description="Polar residues" evidence="5">
    <location>
        <begin position="1179"/>
        <end position="1195"/>
    </location>
</feature>
<reference evidence="7 8" key="1">
    <citation type="journal article" date="2017" name="G3 (Bethesda)">
        <title>The Physical Genome Mapping of Anopheles albimanus Corrected Scaffold Misassemblies and Identified Interarm Rearrangements in Genus Anopheles.</title>
        <authorList>
            <person name="Artemov G.N."/>
            <person name="Peery A.N."/>
            <person name="Jiang X."/>
            <person name="Tu Z."/>
            <person name="Stegniy V.N."/>
            <person name="Sharakhova M.V."/>
            <person name="Sharakhov I.V."/>
        </authorList>
    </citation>
    <scope>NUCLEOTIDE SEQUENCE [LARGE SCALE GENOMIC DNA]</scope>
    <source>
        <strain evidence="7 8">ALBI9_A</strain>
    </source>
</reference>
<dbReference type="InterPro" id="IPR001680">
    <property type="entry name" value="WD40_rpt"/>
</dbReference>
<keyword evidence="8" id="KW-1185">Reference proteome</keyword>
<feature type="compositionally biased region" description="Basic and acidic residues" evidence="5">
    <location>
        <begin position="1205"/>
        <end position="1218"/>
    </location>
</feature>
<dbReference type="Pfam" id="PF24817">
    <property type="entry name" value="WD40_WDHD1_1st"/>
    <property type="match status" value="1"/>
</dbReference>
<dbReference type="Gene3D" id="2.130.10.10">
    <property type="entry name" value="YVTN repeat-like/Quinoprotein amine dehydrogenase"/>
    <property type="match status" value="2"/>
</dbReference>
<evidence type="ECO:0000256" key="1">
    <source>
        <dbReference type="ARBA" id="ARBA00004123"/>
    </source>
</evidence>
<feature type="region of interest" description="Disordered" evidence="5">
    <location>
        <begin position="1175"/>
        <end position="1233"/>
    </location>
</feature>
<evidence type="ECO:0000256" key="5">
    <source>
        <dbReference type="SAM" id="MobiDB-lite"/>
    </source>
</evidence>
<organism evidence="7 8">
    <name type="scientific">Anopheles albimanus</name>
    <name type="common">New world malaria mosquito</name>
    <dbReference type="NCBI Taxonomy" id="7167"/>
    <lineage>
        <taxon>Eukaryota</taxon>
        <taxon>Metazoa</taxon>
        <taxon>Ecdysozoa</taxon>
        <taxon>Arthropoda</taxon>
        <taxon>Hexapoda</taxon>
        <taxon>Insecta</taxon>
        <taxon>Pterygota</taxon>
        <taxon>Neoptera</taxon>
        <taxon>Endopterygota</taxon>
        <taxon>Diptera</taxon>
        <taxon>Nematocera</taxon>
        <taxon>Culicoidea</taxon>
        <taxon>Culicidae</taxon>
        <taxon>Anophelinae</taxon>
        <taxon>Anopheles</taxon>
    </lineage>
</organism>
<dbReference type="Proteomes" id="UP000069272">
    <property type="component" value="Chromosome 3L"/>
</dbReference>
<dbReference type="EnsemblMetazoa" id="AALB005109-RA">
    <property type="protein sequence ID" value="AALB005109-PA"/>
    <property type="gene ID" value="AALB005109"/>
</dbReference>
<dbReference type="InterPro" id="IPR048591">
    <property type="entry name" value="WDHD1/CFT4_hel"/>
</dbReference>
<feature type="compositionally biased region" description="Low complexity" evidence="5">
    <location>
        <begin position="1067"/>
        <end position="1093"/>
    </location>
</feature>
<feature type="domain" description="Mandelate racemase/muconate lactonizing enzyme C-terminal" evidence="6">
    <location>
        <begin position="11"/>
        <end position="107"/>
    </location>
</feature>
<keyword evidence="2" id="KW-0853">WD repeat</keyword>
<feature type="region of interest" description="Disordered" evidence="5">
    <location>
        <begin position="542"/>
        <end position="621"/>
    </location>
</feature>
<dbReference type="InterPro" id="IPR015943">
    <property type="entry name" value="WD40/YVTN_repeat-like_dom_sf"/>
</dbReference>
<feature type="compositionally biased region" description="Low complexity" evidence="5">
    <location>
        <begin position="1106"/>
        <end position="1115"/>
    </location>
</feature>
<dbReference type="InterPro" id="IPR022100">
    <property type="entry name" value="WDHD1/CFT4_beta-prop_2nd"/>
</dbReference>
<dbReference type="PANTHER" id="PTHR19932">
    <property type="entry name" value="WD REPEAT AND HMG-BOX DNA BINDING PROTEIN"/>
    <property type="match status" value="1"/>
</dbReference>
<proteinExistence type="predicted"/>
<dbReference type="SMART" id="SM00922">
    <property type="entry name" value="MR_MLE"/>
    <property type="match status" value="1"/>
</dbReference>
<dbReference type="PANTHER" id="PTHR19932:SF10">
    <property type="entry name" value="WD REPEAT AND HMG-BOX DNA-BINDING PROTEIN 1"/>
    <property type="match status" value="1"/>
</dbReference>
<dbReference type="GO" id="GO:0003682">
    <property type="term" value="F:chromatin binding"/>
    <property type="evidence" value="ECO:0007669"/>
    <property type="project" value="TreeGrafter"/>
</dbReference>
<dbReference type="InterPro" id="IPR036849">
    <property type="entry name" value="Enolase-like_C_sf"/>
</dbReference>
<dbReference type="InterPro" id="IPR036322">
    <property type="entry name" value="WD40_repeat_dom_sf"/>
</dbReference>
<keyword evidence="3" id="KW-0677">Repeat</keyword>
<dbReference type="InterPro" id="IPR018110">
    <property type="entry name" value="Mandel_Rmase/mucon_lact_enz_CS"/>
</dbReference>
<evidence type="ECO:0000313" key="7">
    <source>
        <dbReference type="EnsemblMetazoa" id="AALB005109-PA"/>
    </source>
</evidence>
<comment type="subcellular location">
    <subcellularLocation>
        <location evidence="1">Nucleus</location>
    </subcellularLocation>
</comment>
<dbReference type="SUPFAM" id="SSF50978">
    <property type="entry name" value="WD40 repeat-like"/>
    <property type="match status" value="1"/>
</dbReference>
<dbReference type="GO" id="GO:0000278">
    <property type="term" value="P:mitotic cell cycle"/>
    <property type="evidence" value="ECO:0007669"/>
    <property type="project" value="TreeGrafter"/>
</dbReference>
<feature type="compositionally biased region" description="Acidic residues" evidence="5">
    <location>
        <begin position="542"/>
        <end position="554"/>
    </location>
</feature>
<dbReference type="GO" id="GO:0043596">
    <property type="term" value="C:nuclear replication fork"/>
    <property type="evidence" value="ECO:0007669"/>
    <property type="project" value="TreeGrafter"/>
</dbReference>
<dbReference type="GO" id="GO:0006261">
    <property type="term" value="P:DNA-templated DNA replication"/>
    <property type="evidence" value="ECO:0007669"/>
    <property type="project" value="TreeGrafter"/>
</dbReference>
<reference evidence="7" key="2">
    <citation type="submission" date="2022-08" db="UniProtKB">
        <authorList>
            <consortium name="EnsemblMetazoa"/>
        </authorList>
    </citation>
    <scope>IDENTIFICATION</scope>
    <source>
        <strain evidence="7">STECLA/ALBI9_A</strain>
    </source>
</reference>
<evidence type="ECO:0000259" key="6">
    <source>
        <dbReference type="SMART" id="SM00922"/>
    </source>
</evidence>
<dbReference type="InterPro" id="IPR013342">
    <property type="entry name" value="Mandelate_racemase_C"/>
</dbReference>
<evidence type="ECO:0000256" key="2">
    <source>
        <dbReference type="ARBA" id="ARBA00022574"/>
    </source>
</evidence>
<keyword evidence="4" id="KW-0539">Nucleus</keyword>
<dbReference type="SUPFAM" id="SSF50993">
    <property type="entry name" value="Peptidase/esterase 'gauge' domain"/>
    <property type="match status" value="1"/>
</dbReference>